<dbReference type="Pfam" id="PF13280">
    <property type="entry name" value="WYL"/>
    <property type="match status" value="1"/>
</dbReference>
<dbReference type="PROSITE" id="PS00894">
    <property type="entry name" value="HTH_DEOR_1"/>
    <property type="match status" value="1"/>
</dbReference>
<dbReference type="KEGG" id="nhy:JQS43_10090"/>
<evidence type="ECO:0000313" key="6">
    <source>
        <dbReference type="Proteomes" id="UP000662857"/>
    </source>
</evidence>
<feature type="domain" description="HTH deoR-type" evidence="4">
    <location>
        <begin position="4"/>
        <end position="59"/>
    </location>
</feature>
<dbReference type="Gene3D" id="1.10.10.10">
    <property type="entry name" value="Winged helix-like DNA-binding domain superfamily/Winged helix DNA-binding domain"/>
    <property type="match status" value="1"/>
</dbReference>
<dbReference type="RefSeq" id="WP_239678812.1">
    <property type="nucleotide sequence ID" value="NZ_CP070499.1"/>
</dbReference>
<keyword evidence="2" id="KW-0238">DNA-binding</keyword>
<organism evidence="5 6">
    <name type="scientific">Natronosporangium hydrolyticum</name>
    <dbReference type="NCBI Taxonomy" id="2811111"/>
    <lineage>
        <taxon>Bacteria</taxon>
        <taxon>Bacillati</taxon>
        <taxon>Actinomycetota</taxon>
        <taxon>Actinomycetes</taxon>
        <taxon>Micromonosporales</taxon>
        <taxon>Micromonosporaceae</taxon>
        <taxon>Natronosporangium</taxon>
    </lineage>
</organism>
<dbReference type="SMART" id="SM00420">
    <property type="entry name" value="HTH_DEOR"/>
    <property type="match status" value="1"/>
</dbReference>
<sequence>MSDTSARLLRLLSLLQAHRESSGAELAARLGVTTRTVRRDVERLRDLGYPVHAVRGTAGYQLGAGAALPPLLLDDDEAVAVTLGLRHAAEGSVTGLAETALRALRKLEQVLPPRLRYRVQTLQAATARLGGPAEEAELVSSATLMTIADACRRQERLRFDYRSHGGESSARTGEPHRLINAGRRWYLVAWDVDRADWRSFRVDRMTLRTPAGPRFAPRPPPDGDAVRYLANQLSSRTWPCRAVFRVYEPAAAIGARIWPGMGVVEAEGDRSCLVSMGADSTSALVWMITSLDADFAVVSGEPAVTAALRSQAARCEQAARSAPTG</sequence>
<evidence type="ECO:0000256" key="1">
    <source>
        <dbReference type="ARBA" id="ARBA00023015"/>
    </source>
</evidence>
<proteinExistence type="predicted"/>
<dbReference type="Proteomes" id="UP000662857">
    <property type="component" value="Chromosome"/>
</dbReference>
<dbReference type="InterPro" id="IPR036388">
    <property type="entry name" value="WH-like_DNA-bd_sf"/>
</dbReference>
<name>A0A895YKS6_9ACTN</name>
<keyword evidence="6" id="KW-1185">Reference proteome</keyword>
<dbReference type="PROSITE" id="PS51000">
    <property type="entry name" value="HTH_DEOR_2"/>
    <property type="match status" value="1"/>
</dbReference>
<dbReference type="InterPro" id="IPR026881">
    <property type="entry name" value="WYL_dom"/>
</dbReference>
<reference evidence="5" key="1">
    <citation type="submission" date="2021-02" db="EMBL/GenBank/DDBJ databases">
        <title>Natrosporangium hydrolyticum gen. nov., sp. nov, a haloalkaliphilic actinobacterium from a soda solonchak soil.</title>
        <authorList>
            <person name="Sorokin D.Y."/>
            <person name="Khijniak T.V."/>
            <person name="Zakharycheva A.P."/>
            <person name="Boueva O.V."/>
            <person name="Ariskina E.V."/>
            <person name="Hahnke R.L."/>
            <person name="Bunk B."/>
            <person name="Sproer C."/>
            <person name="Schumann P."/>
            <person name="Evtushenko L.I."/>
            <person name="Kublanov I.V."/>
        </authorList>
    </citation>
    <scope>NUCLEOTIDE SEQUENCE</scope>
    <source>
        <strain evidence="5">DSM 106523</strain>
    </source>
</reference>
<dbReference type="GO" id="GO:0003677">
    <property type="term" value="F:DNA binding"/>
    <property type="evidence" value="ECO:0007669"/>
    <property type="project" value="UniProtKB-KW"/>
</dbReference>
<evidence type="ECO:0000313" key="5">
    <source>
        <dbReference type="EMBL" id="QSB16585.1"/>
    </source>
</evidence>
<dbReference type="PROSITE" id="PS52050">
    <property type="entry name" value="WYL"/>
    <property type="match status" value="1"/>
</dbReference>
<dbReference type="Pfam" id="PF08279">
    <property type="entry name" value="HTH_11"/>
    <property type="match status" value="1"/>
</dbReference>
<dbReference type="InterPro" id="IPR013196">
    <property type="entry name" value="HTH_11"/>
</dbReference>
<accession>A0A895YKS6</accession>
<dbReference type="EMBL" id="CP070499">
    <property type="protein sequence ID" value="QSB16585.1"/>
    <property type="molecule type" value="Genomic_DNA"/>
</dbReference>
<evidence type="ECO:0000256" key="2">
    <source>
        <dbReference type="ARBA" id="ARBA00023125"/>
    </source>
</evidence>
<gene>
    <name evidence="5" type="ORF">JQS43_10090</name>
</gene>
<dbReference type="SUPFAM" id="SSF46785">
    <property type="entry name" value="Winged helix' DNA-binding domain"/>
    <property type="match status" value="1"/>
</dbReference>
<dbReference type="GO" id="GO:0003700">
    <property type="term" value="F:DNA-binding transcription factor activity"/>
    <property type="evidence" value="ECO:0007669"/>
    <property type="project" value="InterPro"/>
</dbReference>
<dbReference type="InterPro" id="IPR001034">
    <property type="entry name" value="DeoR_HTH"/>
</dbReference>
<dbReference type="PANTHER" id="PTHR34580:SF3">
    <property type="entry name" value="PROTEIN PAFB"/>
    <property type="match status" value="1"/>
</dbReference>
<dbReference type="InterPro" id="IPR051534">
    <property type="entry name" value="CBASS_pafABC_assoc_protein"/>
</dbReference>
<evidence type="ECO:0000259" key="4">
    <source>
        <dbReference type="PROSITE" id="PS51000"/>
    </source>
</evidence>
<keyword evidence="3" id="KW-0804">Transcription</keyword>
<keyword evidence="1" id="KW-0805">Transcription regulation</keyword>
<dbReference type="PANTHER" id="PTHR34580">
    <property type="match status" value="1"/>
</dbReference>
<evidence type="ECO:0000256" key="3">
    <source>
        <dbReference type="ARBA" id="ARBA00023163"/>
    </source>
</evidence>
<dbReference type="AlphaFoldDB" id="A0A895YKS6"/>
<protein>
    <submittedName>
        <fullName evidence="5">Transcriptional regulator</fullName>
    </submittedName>
</protein>
<dbReference type="InterPro" id="IPR036390">
    <property type="entry name" value="WH_DNA-bd_sf"/>
</dbReference>
<dbReference type="InterPro" id="IPR018356">
    <property type="entry name" value="Tscrpt_reg_HTH_DeoR_CS"/>
</dbReference>